<gene>
    <name evidence="2" type="ORF">N7U62_07840</name>
</gene>
<dbReference type="PROSITE" id="PS51257">
    <property type="entry name" value="PROKAR_LIPOPROTEIN"/>
    <property type="match status" value="1"/>
</dbReference>
<dbReference type="EMBL" id="JAOYOD010000001">
    <property type="protein sequence ID" value="MCV9386568.1"/>
    <property type="molecule type" value="Genomic_DNA"/>
</dbReference>
<dbReference type="InterPro" id="IPR025667">
    <property type="entry name" value="SprB_repeat"/>
</dbReference>
<sequence>MLKLKLLLSAFAFLFLISSCDEGSDEIDCTLSDLKASIVSQGIETCEEGATVEFAAEGGVAPYEYSISAVSFKTSPIFQNLTSGNYTLTVRDENQCMITMPFSVDSDIPNINVTANVTQDAGCGGAAGMVDVASSGGTGEYVYQIDGNDFGSGPTLSNVPNGNHTVTAIDELGCSGETQIYVSSGISYSESVASIIDTNCATTGCHVAGNGIPSLTSFSSVQSNADKIKELTQNKSMPRNGSLTDAQIEAIACWVDDGALDN</sequence>
<accession>A0ABT3CSB0</accession>
<keyword evidence="3" id="KW-1185">Reference proteome</keyword>
<dbReference type="Pfam" id="PF13573">
    <property type="entry name" value="SprB"/>
    <property type="match status" value="1"/>
</dbReference>
<dbReference type="Proteomes" id="UP001300692">
    <property type="component" value="Unassembled WGS sequence"/>
</dbReference>
<protein>
    <recommendedName>
        <fullName evidence="4">SprB repeat-containing protein</fullName>
    </recommendedName>
</protein>
<organism evidence="2 3">
    <name type="scientific">Reichenbachiella ulvae</name>
    <dbReference type="NCBI Taxonomy" id="2980104"/>
    <lineage>
        <taxon>Bacteria</taxon>
        <taxon>Pseudomonadati</taxon>
        <taxon>Bacteroidota</taxon>
        <taxon>Cytophagia</taxon>
        <taxon>Cytophagales</taxon>
        <taxon>Reichenbachiellaceae</taxon>
        <taxon>Reichenbachiella</taxon>
    </lineage>
</organism>
<feature type="chain" id="PRO_5045053402" description="SprB repeat-containing protein" evidence="1">
    <location>
        <begin position="24"/>
        <end position="262"/>
    </location>
</feature>
<name>A0ABT3CSB0_9BACT</name>
<reference evidence="2 3" key="1">
    <citation type="submission" date="2022-10" db="EMBL/GenBank/DDBJ databases">
        <title>Comparative genomics and taxonomic characterization of three novel marine species of genus Reichenbachiella exhibiting antioxidant and polysaccharide degradation activities.</title>
        <authorList>
            <person name="Muhammad N."/>
            <person name="Lee Y.-J."/>
            <person name="Ko J."/>
            <person name="Kim S.-G."/>
        </authorList>
    </citation>
    <scope>NUCLEOTIDE SEQUENCE [LARGE SCALE GENOMIC DNA]</scope>
    <source>
        <strain evidence="2 3">ABR2-5</strain>
    </source>
</reference>
<evidence type="ECO:0000256" key="1">
    <source>
        <dbReference type="SAM" id="SignalP"/>
    </source>
</evidence>
<feature type="signal peptide" evidence="1">
    <location>
        <begin position="1"/>
        <end position="23"/>
    </location>
</feature>
<evidence type="ECO:0000313" key="3">
    <source>
        <dbReference type="Proteomes" id="UP001300692"/>
    </source>
</evidence>
<dbReference type="RefSeq" id="WP_264137377.1">
    <property type="nucleotide sequence ID" value="NZ_JAOYOD010000001.1"/>
</dbReference>
<keyword evidence="1" id="KW-0732">Signal</keyword>
<evidence type="ECO:0000313" key="2">
    <source>
        <dbReference type="EMBL" id="MCV9386568.1"/>
    </source>
</evidence>
<evidence type="ECO:0008006" key="4">
    <source>
        <dbReference type="Google" id="ProtNLM"/>
    </source>
</evidence>
<comment type="caution">
    <text evidence="2">The sequence shown here is derived from an EMBL/GenBank/DDBJ whole genome shotgun (WGS) entry which is preliminary data.</text>
</comment>
<proteinExistence type="predicted"/>